<keyword evidence="4" id="KW-1185">Reference proteome</keyword>
<name>A0AAE0WUM2_9PEZI</name>
<feature type="compositionally biased region" description="Polar residues" evidence="2">
    <location>
        <begin position="455"/>
        <end position="488"/>
    </location>
</feature>
<proteinExistence type="predicted"/>
<keyword evidence="1" id="KW-0175">Coiled coil</keyword>
<evidence type="ECO:0000256" key="2">
    <source>
        <dbReference type="SAM" id="MobiDB-lite"/>
    </source>
</evidence>
<gene>
    <name evidence="3" type="ORF">LTR78_002198</name>
</gene>
<feature type="compositionally biased region" description="Polar residues" evidence="2">
    <location>
        <begin position="925"/>
        <end position="945"/>
    </location>
</feature>
<feature type="coiled-coil region" evidence="1">
    <location>
        <begin position="788"/>
        <end position="815"/>
    </location>
</feature>
<evidence type="ECO:0008006" key="5">
    <source>
        <dbReference type="Google" id="ProtNLM"/>
    </source>
</evidence>
<dbReference type="PANTHER" id="PTHR15154:SF2">
    <property type="entry name" value="HAMARTIN"/>
    <property type="match status" value="1"/>
</dbReference>
<accession>A0AAE0WUM2</accession>
<dbReference type="EMBL" id="JAUTXT010000005">
    <property type="protein sequence ID" value="KAK3678103.1"/>
    <property type="molecule type" value="Genomic_DNA"/>
</dbReference>
<dbReference type="PANTHER" id="PTHR15154">
    <property type="entry name" value="HAMARTIN"/>
    <property type="match status" value="1"/>
</dbReference>
<feature type="region of interest" description="Disordered" evidence="2">
    <location>
        <begin position="901"/>
        <end position="1017"/>
    </location>
</feature>
<feature type="compositionally biased region" description="Basic and acidic residues" evidence="2">
    <location>
        <begin position="526"/>
        <end position="538"/>
    </location>
</feature>
<dbReference type="GO" id="GO:0051726">
    <property type="term" value="P:regulation of cell cycle"/>
    <property type="evidence" value="ECO:0007669"/>
    <property type="project" value="TreeGrafter"/>
</dbReference>
<comment type="caution">
    <text evidence="3">The sequence shown here is derived from an EMBL/GenBank/DDBJ whole genome shotgun (WGS) entry which is preliminary data.</text>
</comment>
<dbReference type="Pfam" id="PF04388">
    <property type="entry name" value="Hamartin"/>
    <property type="match status" value="1"/>
</dbReference>
<evidence type="ECO:0000256" key="1">
    <source>
        <dbReference type="SAM" id="Coils"/>
    </source>
</evidence>
<dbReference type="AlphaFoldDB" id="A0AAE0WUM2"/>
<dbReference type="GO" id="GO:0033596">
    <property type="term" value="C:TSC1-TSC2 complex"/>
    <property type="evidence" value="ECO:0007669"/>
    <property type="project" value="TreeGrafter"/>
</dbReference>
<organism evidence="3 4">
    <name type="scientific">Recurvomyces mirabilis</name>
    <dbReference type="NCBI Taxonomy" id="574656"/>
    <lineage>
        <taxon>Eukaryota</taxon>
        <taxon>Fungi</taxon>
        <taxon>Dikarya</taxon>
        <taxon>Ascomycota</taxon>
        <taxon>Pezizomycotina</taxon>
        <taxon>Dothideomycetes</taxon>
        <taxon>Dothideomycetidae</taxon>
        <taxon>Mycosphaerellales</taxon>
        <taxon>Teratosphaeriaceae</taxon>
        <taxon>Recurvomyces</taxon>
    </lineage>
</organism>
<dbReference type="InterPro" id="IPR007483">
    <property type="entry name" value="Hamartin"/>
</dbReference>
<reference evidence="3" key="1">
    <citation type="submission" date="2023-07" db="EMBL/GenBank/DDBJ databases">
        <title>Black Yeasts Isolated from many extreme environments.</title>
        <authorList>
            <person name="Coleine C."/>
            <person name="Stajich J.E."/>
            <person name="Selbmann L."/>
        </authorList>
    </citation>
    <scope>NUCLEOTIDE SEQUENCE</scope>
    <source>
        <strain evidence="3">CCFEE 5485</strain>
    </source>
</reference>
<evidence type="ECO:0000313" key="4">
    <source>
        <dbReference type="Proteomes" id="UP001274830"/>
    </source>
</evidence>
<feature type="region of interest" description="Disordered" evidence="2">
    <location>
        <begin position="433"/>
        <end position="541"/>
    </location>
</feature>
<evidence type="ECO:0000313" key="3">
    <source>
        <dbReference type="EMBL" id="KAK3678103.1"/>
    </source>
</evidence>
<sequence>MASRTMKDVIKALQAQFSAAKIPISLPTESRRMLQNFVDEHDGTISEEESARVSTDLWNFWERYVGETPAKTGAFIGVLKELQPLITRDEDTLFWWNQVVRGVVTSTGYRKAVLDDGTEFVVQSLLPQEGAAEGVHSRVANRLLGELFSVYATRTRSLVGESTFVAGENAQVAQQIEGILVAFGKKQPKDLFYCLDRLIVGIDTRMQGLTLLGVFLRQQTPHLYLASTTPLVETLLKCLMSDTSTTVLSVALTSLTMLLPHIAASLSSQLPRLFLVYSRLLCWEKFSPLSTEAQKLSVTDDRISTSGGDPGDVGIDADWEKLRPADATTESEAPELLTFFTYLYGLYPLHLTSYIRKPRRFLKDRQFPGADDFDLDQTVIRSRTEQFRQLHLLHPNFYNMTVEEEANDPKWAKMESADVVAEVHALCVANVAPVSPGPPPSSKLPDVPRLPAISTLKSPQLSPSTSHASFKTGNSWRDTQSTSGQTLDGDSPVLGPHSVQSDDDLSIPAFRPRSKGTSRATPSLDDFPRPARSPKTDMRPPQSNIAYVERENTLLRNELNFERWHKAQYSAHIGQLMRKNVKDAATDAQQLNLLNANRALHKQNDHIRSEREATIKDSALTRKHSNSLEASYADRFTQMKKDQETWKADAQELRRLRHENDQYRELLVATEAREANSKDRLAIAKRDLQDMEDVQQKLDSAEDKVREYEYREFEMDRAKHELDIVLSEKDTLQMRVKRHQHELERAKQAHAEKVAELQACIDSQNGIPRRMPYPTPGPDTQVLIQQAVAETQSKLNQLRRKHTALMERYSDLELEHETIKSQLDVMQGRTGRNGTYFLQDTDNESHSHSSRDISMSGAGMTLADHGFDINSDLQPISENAYMTSTSEPTNRRFNSQLTVMPISPPRSEATLHNSAGLTWKPPVSRQDSLASRSSGVPATTFNQTAPLKHDEGSSAQSAFSDASGGGGQKKREKIKPNSDVRVYGRGGAQNIKLKSKDKDAAEKSEKSRGFGRLKNLV</sequence>
<protein>
    <recommendedName>
        <fullName evidence="5">Hamartin</fullName>
    </recommendedName>
</protein>
<feature type="compositionally biased region" description="Basic and acidic residues" evidence="2">
    <location>
        <begin position="994"/>
        <end position="1008"/>
    </location>
</feature>
<feature type="coiled-coil region" evidence="1">
    <location>
        <begin position="653"/>
        <end position="756"/>
    </location>
</feature>
<dbReference type="GO" id="GO:0032007">
    <property type="term" value="P:negative regulation of TOR signaling"/>
    <property type="evidence" value="ECO:0007669"/>
    <property type="project" value="TreeGrafter"/>
</dbReference>
<dbReference type="Proteomes" id="UP001274830">
    <property type="component" value="Unassembled WGS sequence"/>
</dbReference>